<reference evidence="4 5" key="1">
    <citation type="submission" date="2012-03" db="EMBL/GenBank/DDBJ databases">
        <title>The Genome Sequence of Bartonella vinsonii subsp. arupensis OK-94-513.</title>
        <authorList>
            <consortium name="The Broad Institute Genome Sequencing Platform"/>
            <consortium name="The Broad Institute Genome Sequencing Center for Infectious Disease"/>
            <person name="Feldgarden M."/>
            <person name="Kirby J."/>
            <person name="Kosoy M."/>
            <person name="Birtles R."/>
            <person name="Probert W.S."/>
            <person name="Chiaraviglio L."/>
            <person name="Young S.K."/>
            <person name="Zeng Q."/>
            <person name="Gargeya S."/>
            <person name="Fitzgerald M."/>
            <person name="Haas B."/>
            <person name="Abouelleil A."/>
            <person name="Alvarado L."/>
            <person name="Arachchi H.M."/>
            <person name="Berlin A."/>
            <person name="Chapman S.B."/>
            <person name="Gearin G."/>
            <person name="Goldberg J."/>
            <person name="Griggs A."/>
            <person name="Gujja S."/>
            <person name="Hansen M."/>
            <person name="Heiman D."/>
            <person name="Howarth C."/>
            <person name="Larimer J."/>
            <person name="Lui A."/>
            <person name="MacDonald P.J.P."/>
            <person name="McCowen C."/>
            <person name="Montmayeur A."/>
            <person name="Murphy C."/>
            <person name="Neiman D."/>
            <person name="Pearson M."/>
            <person name="Priest M."/>
            <person name="Roberts A."/>
            <person name="Saif S."/>
            <person name="Shea T."/>
            <person name="Sisk P."/>
            <person name="Stolte C."/>
            <person name="Sykes S."/>
            <person name="Wortman J."/>
            <person name="Nusbaum C."/>
            <person name="Birren B."/>
        </authorList>
    </citation>
    <scope>NUCLEOTIDE SEQUENCE [LARGE SCALE GENOMIC DNA]</scope>
    <source>
        <strain evidence="4 5">OK-94-513</strain>
    </source>
</reference>
<evidence type="ECO:0000313" key="5">
    <source>
        <dbReference type="Proteomes" id="UP000002304"/>
    </source>
</evidence>
<accession>J0QRQ8</accession>
<proteinExistence type="predicted"/>
<dbReference type="HOGENOM" id="CLU_363138_0_0_5"/>
<sequence length="670" mass="70381">MSKKTLLSCTAVAAIVLFGTHLNVQATETLTAGRGEVKTPISGTTYQQLHALNGGKIYGTDVTLEKRSAANESSIVSNGSGSIIELTGNKTTIKDTAEILPTLKDIPFIWASNGGKIKITDGSIHKESNKKDEFAEIDLVRVDNNSTLELNNVDITVTASTLRSRDIMRVINVSSDATFNMNGGSIEVCNVATIITVEGDEEGDVGGNNINVKNVHIYGNSDKTHGKSAYGLDVFSARVTLKNTTIEGMSSGINVDGEKSQVIMIGGSIKDSEKAVKAYGGSISLEYVEINAIDDGIWLYGGDHYVQMTGGKVTANTAFSVTAPSSIISATDVFATAKEIGINLDCFFGENVLCNSSANLTNTKLFVEDGIGLNINRSVGSKINLNNSEIHADVLLKGIMLSAVYKKPNMFTLAADHSLLEGRADVSRDAKTVLDLKNGTKWFVKTSTKEKDSDGNPLDIVPRSRSDVSVLNLNNSSIVFQGPVEERYHTLHIGSGKPETTAVYNASGDAKIGFNMAWSDGNASADQKTDRLLIHGDVSGTTTVYVKSDLGDKKGTNTDPSNTGGISLIQVSGKAGEDSFKLENGYTTLGGLPYKYILTAYGPTSTHGKADIEQSLFDEQDKNFWDFRLHKAFLESGSGGSGSGGSGSGGSGSGGSGSGGSGSGGSGSGG</sequence>
<feature type="domain" description="Autochaperone" evidence="3">
    <location>
        <begin position="466"/>
        <end position="598"/>
    </location>
</feature>
<evidence type="ECO:0000313" key="4">
    <source>
        <dbReference type="EMBL" id="EJF88511.1"/>
    </source>
</evidence>
<name>J0QRQ8_BARVI</name>
<dbReference type="Proteomes" id="UP000002304">
    <property type="component" value="Unassembled WGS sequence"/>
</dbReference>
<evidence type="ECO:0000259" key="3">
    <source>
        <dbReference type="Pfam" id="PF18883"/>
    </source>
</evidence>
<dbReference type="SMART" id="SM00710">
    <property type="entry name" value="PbH1"/>
    <property type="match status" value="3"/>
</dbReference>
<dbReference type="SUPFAM" id="SSF51126">
    <property type="entry name" value="Pectin lyase-like"/>
    <property type="match status" value="1"/>
</dbReference>
<dbReference type="Gene3D" id="2.160.20.20">
    <property type="match status" value="1"/>
</dbReference>
<comment type="caution">
    <text evidence="4">The sequence shown here is derived from an EMBL/GenBank/DDBJ whole genome shotgun (WGS) entry which is preliminary data.</text>
</comment>
<gene>
    <name evidence="4" type="ORF">ME1_00596</name>
</gene>
<organism evidence="4 5">
    <name type="scientific">Bartonella vinsonii subsp. arupensis OK-94-513</name>
    <dbReference type="NCBI Taxonomy" id="1094562"/>
    <lineage>
        <taxon>Bacteria</taxon>
        <taxon>Pseudomonadati</taxon>
        <taxon>Pseudomonadota</taxon>
        <taxon>Alphaproteobacteria</taxon>
        <taxon>Hyphomicrobiales</taxon>
        <taxon>Bartonellaceae</taxon>
        <taxon>Bartonella</taxon>
    </lineage>
</organism>
<feature type="compositionally biased region" description="Gly residues" evidence="1">
    <location>
        <begin position="637"/>
        <end position="670"/>
    </location>
</feature>
<protein>
    <recommendedName>
        <fullName evidence="3">Autochaperone domain-containing protein</fullName>
    </recommendedName>
</protein>
<dbReference type="InterPro" id="IPR006626">
    <property type="entry name" value="PbH1"/>
</dbReference>
<dbReference type="Pfam" id="PF18883">
    <property type="entry name" value="AC_1"/>
    <property type="match status" value="1"/>
</dbReference>
<dbReference type="AlphaFoldDB" id="J0QRQ8"/>
<dbReference type="InterPro" id="IPR011050">
    <property type="entry name" value="Pectin_lyase_fold/virulence"/>
</dbReference>
<feature type="region of interest" description="Disordered" evidence="1">
    <location>
        <begin position="636"/>
        <end position="670"/>
    </location>
</feature>
<evidence type="ECO:0000256" key="2">
    <source>
        <dbReference type="SAM" id="SignalP"/>
    </source>
</evidence>
<evidence type="ECO:0000256" key="1">
    <source>
        <dbReference type="SAM" id="MobiDB-lite"/>
    </source>
</evidence>
<dbReference type="InterPro" id="IPR012332">
    <property type="entry name" value="Autotransporter_pectin_lyase_C"/>
</dbReference>
<feature type="signal peptide" evidence="2">
    <location>
        <begin position="1"/>
        <end position="26"/>
    </location>
</feature>
<dbReference type="EMBL" id="AILZ01000012">
    <property type="protein sequence ID" value="EJF88511.1"/>
    <property type="molecule type" value="Genomic_DNA"/>
</dbReference>
<dbReference type="InterPro" id="IPR043990">
    <property type="entry name" value="AC_1"/>
</dbReference>
<feature type="non-terminal residue" evidence="4">
    <location>
        <position position="670"/>
    </location>
</feature>
<feature type="chain" id="PRO_5003738108" description="Autochaperone domain-containing protein" evidence="2">
    <location>
        <begin position="27"/>
        <end position="670"/>
    </location>
</feature>
<keyword evidence="2" id="KW-0732">Signal</keyword>